<dbReference type="KEGG" id="ngr:NAEGRDRAFT_65511"/>
<dbReference type="GO" id="GO:0033550">
    <property type="term" value="F:MAP kinase tyrosine phosphatase activity"/>
    <property type="evidence" value="ECO:0007669"/>
    <property type="project" value="TreeGrafter"/>
</dbReference>
<dbReference type="InterPro" id="IPR020422">
    <property type="entry name" value="TYR_PHOSPHATASE_DUAL_dom"/>
</dbReference>
<proteinExistence type="inferred from homology"/>
<dbReference type="InterPro" id="IPR016130">
    <property type="entry name" value="Tyr_Pase_AS"/>
</dbReference>
<reference evidence="7 8" key="1">
    <citation type="journal article" date="2010" name="Cell">
        <title>The genome of Naegleria gruberi illuminates early eukaryotic versatility.</title>
        <authorList>
            <person name="Fritz-Laylin L.K."/>
            <person name="Prochnik S.E."/>
            <person name="Ginger M.L."/>
            <person name="Dacks J.B."/>
            <person name="Carpenter M.L."/>
            <person name="Field M.C."/>
            <person name="Kuo A."/>
            <person name="Paredez A."/>
            <person name="Chapman J."/>
            <person name="Pham J."/>
            <person name="Shu S."/>
            <person name="Neupane R."/>
            <person name="Cipriano M."/>
            <person name="Mancuso J."/>
            <person name="Tu H."/>
            <person name="Salamov A."/>
            <person name="Lindquist E."/>
            <person name="Shapiro H."/>
            <person name="Lucas S."/>
            <person name="Grigoriev I.V."/>
            <person name="Cande W.Z."/>
            <person name="Fulton C."/>
            <person name="Rokhsar D.S."/>
            <person name="Dawson S.C."/>
        </authorList>
    </citation>
    <scope>NUCLEOTIDE SEQUENCE [LARGE SCALE GENOMIC DNA]</scope>
    <source>
        <strain evidence="7 8">NEG-M</strain>
    </source>
</reference>
<dbReference type="InterPro" id="IPR029021">
    <property type="entry name" value="Prot-tyrosine_phosphatase-like"/>
</dbReference>
<evidence type="ECO:0000259" key="6">
    <source>
        <dbReference type="PROSITE" id="PS50056"/>
    </source>
</evidence>
<keyword evidence="8" id="KW-1185">Reference proteome</keyword>
<keyword evidence="3" id="KW-0378">Hydrolase</keyword>
<dbReference type="EMBL" id="GG738858">
    <property type="protein sequence ID" value="EFC46622.1"/>
    <property type="molecule type" value="Genomic_DNA"/>
</dbReference>
<evidence type="ECO:0000256" key="4">
    <source>
        <dbReference type="ARBA" id="ARBA00022912"/>
    </source>
</evidence>
<dbReference type="InterPro" id="IPR000387">
    <property type="entry name" value="Tyr_Pase_dom"/>
</dbReference>
<evidence type="ECO:0000256" key="3">
    <source>
        <dbReference type="ARBA" id="ARBA00022801"/>
    </source>
</evidence>
<dbReference type="SUPFAM" id="SSF52799">
    <property type="entry name" value="(Phosphotyrosine protein) phosphatases II"/>
    <property type="match status" value="1"/>
</dbReference>
<evidence type="ECO:0000313" key="8">
    <source>
        <dbReference type="Proteomes" id="UP000006671"/>
    </source>
</evidence>
<evidence type="ECO:0000256" key="2">
    <source>
        <dbReference type="ARBA" id="ARBA00013064"/>
    </source>
</evidence>
<dbReference type="Pfam" id="PF00782">
    <property type="entry name" value="DSPc"/>
    <property type="match status" value="1"/>
</dbReference>
<dbReference type="PANTHER" id="PTHR10159:SF519">
    <property type="entry name" value="DUAL SPECIFICITY PROTEIN PHOSPHATASE MPK3"/>
    <property type="match status" value="1"/>
</dbReference>
<name>D2V9P5_NAEGR</name>
<dbReference type="FunCoup" id="D2V9P5">
    <property type="interactions" value="127"/>
</dbReference>
<dbReference type="PROSITE" id="PS50054">
    <property type="entry name" value="TYR_PHOSPHATASE_DUAL"/>
    <property type="match status" value="1"/>
</dbReference>
<sequence>MASNNTPTTPTTITITDRSTDDETINTNTNNNTNNNVKYTKSSIFRSVLSYYYQAHQQVRYYLPYSNNFLASKITDNLYLGDINDAMNVPELKNHNITNIVTCVKSLEPFYPNEGFSYLNLHLYDMSDEQIDHTFDESFNYIDKCLNNNENVLIHCMKGKSRSASILIAYLMRKNQWSYFNTLQFVKQKRNIVQPNTGFELQLLHYENRLKNNNYYL</sequence>
<comment type="similarity">
    <text evidence="1">Belongs to the protein-tyrosine phosphatase family. Non-receptor class dual specificity subfamily.</text>
</comment>
<evidence type="ECO:0000259" key="5">
    <source>
        <dbReference type="PROSITE" id="PS50054"/>
    </source>
</evidence>
<dbReference type="GO" id="GO:0005737">
    <property type="term" value="C:cytoplasm"/>
    <property type="evidence" value="ECO:0007669"/>
    <property type="project" value="TreeGrafter"/>
</dbReference>
<dbReference type="PANTHER" id="PTHR10159">
    <property type="entry name" value="DUAL SPECIFICITY PROTEIN PHOSPHATASE"/>
    <property type="match status" value="1"/>
</dbReference>
<dbReference type="VEuPathDB" id="AmoebaDB:NAEGRDRAFT_65511"/>
<dbReference type="CDD" id="cd14498">
    <property type="entry name" value="DSP"/>
    <property type="match status" value="1"/>
</dbReference>
<dbReference type="PROSITE" id="PS50056">
    <property type="entry name" value="TYR_PHOSPHATASE_2"/>
    <property type="match status" value="1"/>
</dbReference>
<dbReference type="GO" id="GO:0017017">
    <property type="term" value="F:MAP kinase tyrosine/serine/threonine phosphatase activity"/>
    <property type="evidence" value="ECO:0007669"/>
    <property type="project" value="TreeGrafter"/>
</dbReference>
<dbReference type="GO" id="GO:0008330">
    <property type="term" value="F:protein tyrosine/threonine phosphatase activity"/>
    <property type="evidence" value="ECO:0007669"/>
    <property type="project" value="TreeGrafter"/>
</dbReference>
<dbReference type="AlphaFoldDB" id="D2V9P5"/>
<dbReference type="EC" id="3.1.3.48" evidence="2"/>
<dbReference type="RefSeq" id="XP_002679366.1">
    <property type="nucleotide sequence ID" value="XM_002679320.1"/>
</dbReference>
<accession>D2V9P5</accession>
<evidence type="ECO:0000256" key="1">
    <source>
        <dbReference type="ARBA" id="ARBA00008601"/>
    </source>
</evidence>
<dbReference type="InParanoid" id="D2V9P5"/>
<dbReference type="GeneID" id="8859860"/>
<gene>
    <name evidence="7" type="ORF">NAEGRDRAFT_65511</name>
</gene>
<dbReference type="Gene3D" id="3.90.190.10">
    <property type="entry name" value="Protein tyrosine phosphatase superfamily"/>
    <property type="match status" value="1"/>
</dbReference>
<organism evidence="8">
    <name type="scientific">Naegleria gruberi</name>
    <name type="common">Amoeba</name>
    <dbReference type="NCBI Taxonomy" id="5762"/>
    <lineage>
        <taxon>Eukaryota</taxon>
        <taxon>Discoba</taxon>
        <taxon>Heterolobosea</taxon>
        <taxon>Tetramitia</taxon>
        <taxon>Eutetramitia</taxon>
        <taxon>Vahlkampfiidae</taxon>
        <taxon>Naegleria</taxon>
    </lineage>
</organism>
<evidence type="ECO:0000313" key="7">
    <source>
        <dbReference type="EMBL" id="EFC46622.1"/>
    </source>
</evidence>
<feature type="domain" description="Tyrosine specific protein phosphatases" evidence="6">
    <location>
        <begin position="133"/>
        <end position="190"/>
    </location>
</feature>
<dbReference type="OrthoDB" id="165342at2759"/>
<dbReference type="PROSITE" id="PS00383">
    <property type="entry name" value="TYR_PHOSPHATASE_1"/>
    <property type="match status" value="1"/>
</dbReference>
<dbReference type="STRING" id="5762.D2V9P5"/>
<dbReference type="GO" id="GO:0043409">
    <property type="term" value="P:negative regulation of MAPK cascade"/>
    <property type="evidence" value="ECO:0007669"/>
    <property type="project" value="TreeGrafter"/>
</dbReference>
<dbReference type="SMART" id="SM00195">
    <property type="entry name" value="DSPc"/>
    <property type="match status" value="1"/>
</dbReference>
<dbReference type="OMA" id="TKHGITH"/>
<dbReference type="InterPro" id="IPR000340">
    <property type="entry name" value="Dual-sp_phosphatase_cat-dom"/>
</dbReference>
<keyword evidence="4" id="KW-0904">Protein phosphatase</keyword>
<feature type="domain" description="Tyrosine-protein phosphatase" evidence="5">
    <location>
        <begin position="68"/>
        <end position="212"/>
    </location>
</feature>
<dbReference type="Proteomes" id="UP000006671">
    <property type="component" value="Unassembled WGS sequence"/>
</dbReference>
<dbReference type="eggNOG" id="KOG1716">
    <property type="taxonomic scope" value="Eukaryota"/>
</dbReference>
<protein>
    <recommendedName>
        <fullName evidence="2">protein-tyrosine-phosphatase</fullName>
        <ecNumber evidence="2">3.1.3.48</ecNumber>
    </recommendedName>
</protein>